<reference evidence="1" key="2">
    <citation type="submission" date="2025-09" db="UniProtKB">
        <authorList>
            <consortium name="EnsemblPlants"/>
        </authorList>
    </citation>
    <scope>IDENTIFICATION</scope>
</reference>
<reference evidence="1" key="1">
    <citation type="submission" date="2021-05" db="EMBL/GenBank/DDBJ databases">
        <authorList>
            <person name="Scholz U."/>
            <person name="Mascher M."/>
            <person name="Fiebig A."/>
        </authorList>
    </citation>
    <scope>NUCLEOTIDE SEQUENCE [LARGE SCALE GENOMIC DNA]</scope>
</reference>
<dbReference type="EnsemblPlants" id="AVESA.00010b.r2.6CG1104560.1">
    <property type="protein sequence ID" value="AVESA.00010b.r2.6CG1104560.1.CDS"/>
    <property type="gene ID" value="AVESA.00010b.r2.6CG1104560"/>
</dbReference>
<dbReference type="Proteomes" id="UP001732700">
    <property type="component" value="Chromosome 6C"/>
</dbReference>
<accession>A0ACD5Z6W3</accession>
<sequence>MNPEALGWIKRVRVGGNAAERTPCASRVGALEQTIRSYAEKRGEHVVEPSLGLTFDSLGEAYDFYNLYSWEHGFGIRYRKSRLNPECTKTMQEIVCGCSGKSGKENSRSCRCECPAMVRLLRTKDNGWYITEQRVRHNHSMSVTCAEKVFWPSHKHIDAYTKDLVKELRENNINIGKVYIIICSFYGGVGNVPFTKRSLRNLCGQISKEQADDDVRKTIKVFAEIASKDREFTYRVLADPESRIRNLMWTNGSSINQYRFFGDVVTFDTTYRTNLYDMPFGLFVGVNNHFQSIILGGVLLRDEQIESFEWVFTEFFKMIGGLDPKTILTDQARAMEVAISKVLPGTVHRWCKWHVPKKAKECLGPLYAKKSEFRVEFHKVVNHMLTPDEFESAWALLLKKYNLETHPFLTQIYEVRQKWVKPYFKGVFCAKMTSTQRSESANMMLKTYVPPGCAMNMFVKHYMRLQHDREADEGYEEKRTKMAKPVLHVNLAIEEHASKVYTKAMFEQFGQNLYEAGAYKIEEVQKGKIYLAKHTKPHKREKWSRVIFKVGMVNEGEYFECECGLFEHMGVLCCHALKVMDHLGVEEIPAKHILKRWTKDARDILPRHLQVYQNDHATSRSFTYRHSAIFMKALELVRLGDESAEAYEKLDGLFNHDLLEMAPYNDKRDGLGLEHRPDRTSQTSPELGV</sequence>
<evidence type="ECO:0000313" key="2">
    <source>
        <dbReference type="Proteomes" id="UP001732700"/>
    </source>
</evidence>
<evidence type="ECO:0000313" key="1">
    <source>
        <dbReference type="EnsemblPlants" id="AVESA.00010b.r2.6CG1104560.1.CDS"/>
    </source>
</evidence>
<proteinExistence type="predicted"/>
<organism evidence="1 2">
    <name type="scientific">Avena sativa</name>
    <name type="common">Oat</name>
    <dbReference type="NCBI Taxonomy" id="4498"/>
    <lineage>
        <taxon>Eukaryota</taxon>
        <taxon>Viridiplantae</taxon>
        <taxon>Streptophyta</taxon>
        <taxon>Embryophyta</taxon>
        <taxon>Tracheophyta</taxon>
        <taxon>Spermatophyta</taxon>
        <taxon>Magnoliopsida</taxon>
        <taxon>Liliopsida</taxon>
        <taxon>Poales</taxon>
        <taxon>Poaceae</taxon>
        <taxon>BOP clade</taxon>
        <taxon>Pooideae</taxon>
        <taxon>Poodae</taxon>
        <taxon>Poeae</taxon>
        <taxon>Poeae Chloroplast Group 1 (Aveneae type)</taxon>
        <taxon>Aveninae</taxon>
        <taxon>Avena</taxon>
    </lineage>
</organism>
<protein>
    <submittedName>
        <fullName evidence="1">Uncharacterized protein</fullName>
    </submittedName>
</protein>
<name>A0ACD5Z6W3_AVESA</name>
<keyword evidence="2" id="KW-1185">Reference proteome</keyword>